<accession>A0A841L7K4</accession>
<dbReference type="Proteomes" id="UP000538147">
    <property type="component" value="Unassembled WGS sequence"/>
</dbReference>
<sequence length="151" mass="16250">MRVIVINPWDQSVTEAEHNGHYKDYYRLLSGPTLEGLPDAEINCFDIAQIGDPNGHIMFVDDEGLYSDPQAYFTLGAGGNVFAGRGVIACGGQGEDETGATLAVEEVSAAIKWVPIGAQIYPGQPVIESFDSFEAMIAKLGEDAARRTPMI</sequence>
<name>A0A841L7K4_9SPHN</name>
<proteinExistence type="predicted"/>
<keyword evidence="2" id="KW-1185">Reference proteome</keyword>
<dbReference type="RefSeq" id="WP_184201203.1">
    <property type="nucleotide sequence ID" value="NZ_BMOX01000004.1"/>
</dbReference>
<gene>
    <name evidence="1" type="ORF">FHS79_002777</name>
</gene>
<organism evidence="1 2">
    <name type="scientific">Polymorphobacter multimanifer</name>
    <dbReference type="NCBI Taxonomy" id="1070431"/>
    <lineage>
        <taxon>Bacteria</taxon>
        <taxon>Pseudomonadati</taxon>
        <taxon>Pseudomonadota</taxon>
        <taxon>Alphaproteobacteria</taxon>
        <taxon>Sphingomonadales</taxon>
        <taxon>Sphingosinicellaceae</taxon>
        <taxon>Polymorphobacter</taxon>
    </lineage>
</organism>
<dbReference type="EMBL" id="JACIIV010000021">
    <property type="protein sequence ID" value="MBB6228587.1"/>
    <property type="molecule type" value="Genomic_DNA"/>
</dbReference>
<protein>
    <recommendedName>
        <fullName evidence="3">DUF3846 domain-containing protein</fullName>
    </recommendedName>
</protein>
<evidence type="ECO:0000313" key="1">
    <source>
        <dbReference type="EMBL" id="MBB6228587.1"/>
    </source>
</evidence>
<evidence type="ECO:0000313" key="2">
    <source>
        <dbReference type="Proteomes" id="UP000538147"/>
    </source>
</evidence>
<comment type="caution">
    <text evidence="1">The sequence shown here is derived from an EMBL/GenBank/DDBJ whole genome shotgun (WGS) entry which is preliminary data.</text>
</comment>
<dbReference type="AlphaFoldDB" id="A0A841L7K4"/>
<reference evidence="1 2" key="1">
    <citation type="submission" date="2020-08" db="EMBL/GenBank/DDBJ databases">
        <title>Genomic Encyclopedia of Type Strains, Phase IV (KMG-IV): sequencing the most valuable type-strain genomes for metagenomic binning, comparative biology and taxonomic classification.</title>
        <authorList>
            <person name="Goeker M."/>
        </authorList>
    </citation>
    <scope>NUCLEOTIDE SEQUENCE [LARGE SCALE GENOMIC DNA]</scope>
    <source>
        <strain evidence="1 2">DSM 102189</strain>
    </source>
</reference>
<evidence type="ECO:0008006" key="3">
    <source>
        <dbReference type="Google" id="ProtNLM"/>
    </source>
</evidence>